<dbReference type="PIRSF" id="PIRSF017082">
    <property type="entry name" value="YflP"/>
    <property type="match status" value="1"/>
</dbReference>
<evidence type="ECO:0000313" key="3">
    <source>
        <dbReference type="EMBL" id="STZ62428.1"/>
    </source>
</evidence>
<dbReference type="Gene3D" id="3.40.190.150">
    <property type="entry name" value="Bordetella uptake gene, domain 1"/>
    <property type="match status" value="1"/>
</dbReference>
<dbReference type="RefSeq" id="WP_115281129.1">
    <property type="nucleotide sequence ID" value="NZ_AP022600.1"/>
</dbReference>
<keyword evidence="4" id="KW-1185">Reference proteome</keyword>
<dbReference type="Gene3D" id="3.40.190.10">
    <property type="entry name" value="Periplasmic binding protein-like II"/>
    <property type="match status" value="1"/>
</dbReference>
<dbReference type="Proteomes" id="UP000254978">
    <property type="component" value="Unassembled WGS sequence"/>
</dbReference>
<evidence type="ECO:0000256" key="2">
    <source>
        <dbReference type="SAM" id="SignalP"/>
    </source>
</evidence>
<reference evidence="3 4" key="1">
    <citation type="submission" date="2018-06" db="EMBL/GenBank/DDBJ databases">
        <authorList>
            <consortium name="Pathogen Informatics"/>
            <person name="Doyle S."/>
        </authorList>
    </citation>
    <scope>NUCLEOTIDE SEQUENCE [LARGE SCALE GENOMIC DNA]</scope>
    <source>
        <strain evidence="3 4">NCTC10821</strain>
    </source>
</reference>
<protein>
    <submittedName>
        <fullName evidence="3">Periplasmic solute-binding protein</fullName>
    </submittedName>
</protein>
<comment type="similarity">
    <text evidence="1">Belongs to the UPF0065 (bug) family.</text>
</comment>
<evidence type="ECO:0000256" key="1">
    <source>
        <dbReference type="ARBA" id="ARBA00006987"/>
    </source>
</evidence>
<keyword evidence="2" id="KW-0732">Signal</keyword>
<dbReference type="Pfam" id="PF03401">
    <property type="entry name" value="TctC"/>
    <property type="match status" value="1"/>
</dbReference>
<name>A0A378TNR6_9MYCO</name>
<dbReference type="AlphaFoldDB" id="A0A378TNR6"/>
<sequence>MKIKAVVGAVLTGALVLAGMQSGPARAVPYPTGPVTMTAGANPGSGFDLTIRAVVDTLTQERLVEVPLPVEYRPGNIGADFLATMVEQYAGRDDQISVTSLSMMMNQLRGISKYGYTDVTMIANLMTEYYVVFVEPGSEFADLRGLLQTAAADPGRVVVGAATDDEAPFDLLVRAAGGNPGATRYVSMQGGGEQSDALHNGQIGVAIAGVSEVIDQLRTRQLIPLAVLSEQRLPGLDAPTARELGFDVTLSNWRGLYGPPGMPQYAVDYWRRTLATMVATPTWSQLAEQRQFTTRFMSGDEYATFLAETQADVTTALGEAGQ</sequence>
<dbReference type="PANTHER" id="PTHR42928">
    <property type="entry name" value="TRICARBOXYLATE-BINDING PROTEIN"/>
    <property type="match status" value="1"/>
</dbReference>
<dbReference type="CDD" id="cd07012">
    <property type="entry name" value="PBP2_Bug_TTT"/>
    <property type="match status" value="1"/>
</dbReference>
<evidence type="ECO:0000313" key="4">
    <source>
        <dbReference type="Proteomes" id="UP000254978"/>
    </source>
</evidence>
<accession>A0A378TNR6</accession>
<dbReference type="EMBL" id="UGQT01000001">
    <property type="protein sequence ID" value="STZ62428.1"/>
    <property type="molecule type" value="Genomic_DNA"/>
</dbReference>
<feature type="signal peptide" evidence="2">
    <location>
        <begin position="1"/>
        <end position="27"/>
    </location>
</feature>
<organism evidence="3 4">
    <name type="scientific">Mycolicibacterium tokaiense</name>
    <dbReference type="NCBI Taxonomy" id="39695"/>
    <lineage>
        <taxon>Bacteria</taxon>
        <taxon>Bacillati</taxon>
        <taxon>Actinomycetota</taxon>
        <taxon>Actinomycetes</taxon>
        <taxon>Mycobacteriales</taxon>
        <taxon>Mycobacteriaceae</taxon>
        <taxon>Mycolicibacterium</taxon>
    </lineage>
</organism>
<dbReference type="OrthoDB" id="9780943at2"/>
<feature type="chain" id="PRO_5016779970" evidence="2">
    <location>
        <begin position="28"/>
        <end position="322"/>
    </location>
</feature>
<dbReference type="InterPro" id="IPR042100">
    <property type="entry name" value="Bug_dom1"/>
</dbReference>
<gene>
    <name evidence="3" type="ORF">NCTC10821_05997</name>
</gene>
<proteinExistence type="inferred from homology"/>
<dbReference type="PANTHER" id="PTHR42928:SF3">
    <property type="entry name" value="UPF0065 PROTEIN YFLP"/>
    <property type="match status" value="1"/>
</dbReference>
<dbReference type="InterPro" id="IPR005064">
    <property type="entry name" value="BUG"/>
</dbReference>